<name>A0ABW8IZ55_9GAMM</name>
<feature type="domain" description="RmlD-like substrate binding" evidence="7">
    <location>
        <begin position="1"/>
        <end position="306"/>
    </location>
</feature>
<evidence type="ECO:0000259" key="7">
    <source>
        <dbReference type="Pfam" id="PF04321"/>
    </source>
</evidence>
<dbReference type="RefSeq" id="WP_284401316.1">
    <property type="nucleotide sequence ID" value="NZ_BSNQ01000009.1"/>
</dbReference>
<evidence type="ECO:0000313" key="8">
    <source>
        <dbReference type="EMBL" id="MFK2874141.1"/>
    </source>
</evidence>
<keyword evidence="6 8" id="KW-0560">Oxidoreductase</keyword>
<dbReference type="Pfam" id="PF04321">
    <property type="entry name" value="RmlD_sub_bind"/>
    <property type="match status" value="1"/>
</dbReference>
<dbReference type="NCBIfam" id="TIGR01214">
    <property type="entry name" value="rmlD"/>
    <property type="match status" value="1"/>
</dbReference>
<comment type="caution">
    <text evidence="8">The sequence shown here is derived from an EMBL/GenBank/DDBJ whole genome shotgun (WGS) entry which is preliminary data.</text>
</comment>
<accession>A0ABW8IZ55</accession>
<dbReference type="CDD" id="cd05254">
    <property type="entry name" value="dTDP_HR_like_SDR_e"/>
    <property type="match status" value="1"/>
</dbReference>
<evidence type="ECO:0000313" key="9">
    <source>
        <dbReference type="Proteomes" id="UP001620405"/>
    </source>
</evidence>
<dbReference type="EMBL" id="JADIKG010000012">
    <property type="protein sequence ID" value="MFK2874141.1"/>
    <property type="molecule type" value="Genomic_DNA"/>
</dbReference>
<dbReference type="InterPro" id="IPR005913">
    <property type="entry name" value="dTDP_dehydrorham_reduct"/>
</dbReference>
<dbReference type="PANTHER" id="PTHR10491">
    <property type="entry name" value="DTDP-4-DEHYDRORHAMNOSE REDUCTASE"/>
    <property type="match status" value="1"/>
</dbReference>
<evidence type="ECO:0000256" key="2">
    <source>
        <dbReference type="ARBA" id="ARBA00010944"/>
    </source>
</evidence>
<dbReference type="Gene3D" id="3.40.50.720">
    <property type="entry name" value="NAD(P)-binding Rossmann-like Domain"/>
    <property type="match status" value="1"/>
</dbReference>
<dbReference type="PANTHER" id="PTHR10491:SF4">
    <property type="entry name" value="METHIONINE ADENOSYLTRANSFERASE 2 SUBUNIT BETA"/>
    <property type="match status" value="1"/>
</dbReference>
<dbReference type="Gene3D" id="3.90.25.10">
    <property type="entry name" value="UDP-galactose 4-epimerase, domain 1"/>
    <property type="match status" value="1"/>
</dbReference>
<dbReference type="Proteomes" id="UP001620405">
    <property type="component" value="Unassembled WGS sequence"/>
</dbReference>
<dbReference type="EC" id="1.1.1.133" evidence="3 6"/>
<dbReference type="InterPro" id="IPR036291">
    <property type="entry name" value="NAD(P)-bd_dom_sf"/>
</dbReference>
<evidence type="ECO:0000256" key="6">
    <source>
        <dbReference type="RuleBase" id="RU364082"/>
    </source>
</evidence>
<comment type="catalytic activity">
    <reaction evidence="5 6">
        <text>dTDP-beta-L-rhamnose + NADP(+) = dTDP-4-dehydro-beta-L-rhamnose + NADPH + H(+)</text>
        <dbReference type="Rhea" id="RHEA:21796"/>
        <dbReference type="ChEBI" id="CHEBI:15378"/>
        <dbReference type="ChEBI" id="CHEBI:57510"/>
        <dbReference type="ChEBI" id="CHEBI:57783"/>
        <dbReference type="ChEBI" id="CHEBI:58349"/>
        <dbReference type="ChEBI" id="CHEBI:62830"/>
        <dbReference type="EC" id="1.1.1.133"/>
    </reaction>
</comment>
<evidence type="ECO:0000256" key="5">
    <source>
        <dbReference type="ARBA" id="ARBA00048200"/>
    </source>
</evidence>
<evidence type="ECO:0000256" key="3">
    <source>
        <dbReference type="ARBA" id="ARBA00012929"/>
    </source>
</evidence>
<gene>
    <name evidence="8" type="primary">rfbD</name>
    <name evidence="8" type="ORF">ISP13_11405</name>
</gene>
<comment type="pathway">
    <text evidence="1 6">Carbohydrate biosynthesis; dTDP-L-rhamnose biosynthesis.</text>
</comment>
<dbReference type="InterPro" id="IPR029903">
    <property type="entry name" value="RmlD-like-bd"/>
</dbReference>
<reference evidence="8 9" key="1">
    <citation type="submission" date="2020-10" db="EMBL/GenBank/DDBJ databases">
        <title>Phylogeny of dyella-like bacteria.</title>
        <authorList>
            <person name="Fu J."/>
        </authorList>
    </citation>
    <scope>NUCLEOTIDE SEQUENCE [LARGE SCALE GENOMIC DNA]</scope>
    <source>
        <strain evidence="8 9">DHOB07</strain>
    </source>
</reference>
<evidence type="ECO:0000256" key="4">
    <source>
        <dbReference type="ARBA" id="ARBA00017099"/>
    </source>
</evidence>
<keyword evidence="6" id="KW-0521">NADP</keyword>
<protein>
    <recommendedName>
        <fullName evidence="4 6">dTDP-4-dehydrorhamnose reductase</fullName>
        <ecNumber evidence="3 6">1.1.1.133</ecNumber>
    </recommendedName>
</protein>
<dbReference type="GO" id="GO:0008831">
    <property type="term" value="F:dTDP-4-dehydrorhamnose reductase activity"/>
    <property type="evidence" value="ECO:0007669"/>
    <property type="project" value="UniProtKB-EC"/>
</dbReference>
<comment type="function">
    <text evidence="6">Catalyzes the reduction of dTDP-6-deoxy-L-lyxo-4-hexulose to yield dTDP-L-rhamnose.</text>
</comment>
<sequence>MNILLLGANGQLGRDFLEHGGLAALGHLIAATRDGKRIDGHSAEVADLSRPDTLPALLNKLRPGIIVNAAAYTAVDRAEQEEELATRVNGEAVGVLGKWAASNHALVVHYSTDYVFDGSATTPYPVDAATAPLGAYGRSKLAGERALQASGAAHLLLRTAWVYAPHGHNFLRTMLRLGAEREELRVVADQHGAPTSTRLIVGATLAALDTWQKSDTKQRQNVLGTHHLVASGHTSWHGFATAIFDAAKARGLIARAPRVVPISTAEFPTPARRPAWSVLDNTGFQQRVGHALPDWRDGLDEVIEHLSRTGDPHRSQ</sequence>
<organism evidence="8 9">
    <name type="scientific">Dyella lipolytica</name>
    <dbReference type="NCBI Taxonomy" id="1867835"/>
    <lineage>
        <taxon>Bacteria</taxon>
        <taxon>Pseudomonadati</taxon>
        <taxon>Pseudomonadota</taxon>
        <taxon>Gammaproteobacteria</taxon>
        <taxon>Lysobacterales</taxon>
        <taxon>Rhodanobacteraceae</taxon>
        <taxon>Dyella</taxon>
    </lineage>
</organism>
<keyword evidence="9" id="KW-1185">Reference proteome</keyword>
<comment type="similarity">
    <text evidence="2 6">Belongs to the dTDP-4-dehydrorhamnose reductase family.</text>
</comment>
<evidence type="ECO:0000256" key="1">
    <source>
        <dbReference type="ARBA" id="ARBA00004781"/>
    </source>
</evidence>
<proteinExistence type="inferred from homology"/>
<comment type="cofactor">
    <cofactor evidence="6">
        <name>Mg(2+)</name>
        <dbReference type="ChEBI" id="CHEBI:18420"/>
    </cofactor>
    <text evidence="6">Binds 1 Mg(2+) ion per monomer.</text>
</comment>
<dbReference type="SUPFAM" id="SSF51735">
    <property type="entry name" value="NAD(P)-binding Rossmann-fold domains"/>
    <property type="match status" value="1"/>
</dbReference>